<dbReference type="PROSITE" id="PS00144">
    <property type="entry name" value="ASN_GLN_ASE_1"/>
    <property type="match status" value="1"/>
</dbReference>
<feature type="binding site" evidence="5">
    <location>
        <position position="57"/>
    </location>
    <ligand>
        <name>substrate</name>
    </ligand>
</feature>
<evidence type="ECO:0000256" key="1">
    <source>
        <dbReference type="ARBA" id="ARBA00010518"/>
    </source>
</evidence>
<evidence type="ECO:0000256" key="6">
    <source>
        <dbReference type="PROSITE-ProRule" id="PRU10099"/>
    </source>
</evidence>
<dbReference type="PROSITE" id="PS00917">
    <property type="entry name" value="ASN_GLN_ASE_2"/>
    <property type="match status" value="1"/>
</dbReference>
<feature type="active site" evidence="6">
    <location>
        <position position="12"/>
    </location>
</feature>
<feature type="domain" description="L-asparaginase N-terminal" evidence="8">
    <location>
        <begin position="3"/>
        <end position="185"/>
    </location>
</feature>
<reference evidence="9" key="1">
    <citation type="submission" date="2020-09" db="EMBL/GenBank/DDBJ databases">
        <title>A novel bacterium of genus Paenibacillus, isolated from South China Sea.</title>
        <authorList>
            <person name="Huang H."/>
            <person name="Mo K."/>
            <person name="Hu Y."/>
        </authorList>
    </citation>
    <scope>NUCLEOTIDE SEQUENCE</scope>
    <source>
        <strain evidence="9">IB182496</strain>
    </source>
</reference>
<evidence type="ECO:0000313" key="9">
    <source>
        <dbReference type="EMBL" id="MBD2846761.1"/>
    </source>
</evidence>
<protein>
    <recommendedName>
        <fullName evidence="2">asparaginase</fullName>
        <ecNumber evidence="2">3.5.1.1</ecNumber>
    </recommendedName>
</protein>
<proteinExistence type="inferred from homology"/>
<dbReference type="EMBL" id="JACXIZ010000027">
    <property type="protein sequence ID" value="MBD2846761.1"/>
    <property type="molecule type" value="Genomic_DNA"/>
</dbReference>
<evidence type="ECO:0000256" key="2">
    <source>
        <dbReference type="ARBA" id="ARBA00012920"/>
    </source>
</evidence>
<dbReference type="PIRSF" id="PIRSF500176">
    <property type="entry name" value="L_ASNase"/>
    <property type="match status" value="1"/>
</dbReference>
<feature type="active site" evidence="7">
    <location>
        <position position="89"/>
    </location>
</feature>
<organism evidence="9 10">
    <name type="scientific">Paenibacillus sabuli</name>
    <dbReference type="NCBI Taxonomy" id="2772509"/>
    <lineage>
        <taxon>Bacteria</taxon>
        <taxon>Bacillati</taxon>
        <taxon>Bacillota</taxon>
        <taxon>Bacilli</taxon>
        <taxon>Bacillales</taxon>
        <taxon>Paenibacillaceae</taxon>
        <taxon>Paenibacillus</taxon>
    </lineage>
</organism>
<dbReference type="Gene3D" id="3.40.50.40">
    <property type="match status" value="1"/>
</dbReference>
<evidence type="ECO:0000256" key="4">
    <source>
        <dbReference type="PIRSR" id="PIRSR001220-1"/>
    </source>
</evidence>
<dbReference type="PIRSF" id="PIRSF001220">
    <property type="entry name" value="L-ASNase_gatD"/>
    <property type="match status" value="1"/>
</dbReference>
<dbReference type="InterPro" id="IPR006034">
    <property type="entry name" value="Asparaginase/glutaminase-like"/>
</dbReference>
<dbReference type="Proteomes" id="UP000621560">
    <property type="component" value="Unassembled WGS sequence"/>
</dbReference>
<dbReference type="InterPro" id="IPR027473">
    <property type="entry name" value="L-asparaginase_C"/>
</dbReference>
<evidence type="ECO:0000259" key="8">
    <source>
        <dbReference type="Pfam" id="PF00710"/>
    </source>
</evidence>
<dbReference type="PANTHER" id="PTHR11707">
    <property type="entry name" value="L-ASPARAGINASE"/>
    <property type="match status" value="1"/>
</dbReference>
<dbReference type="AlphaFoldDB" id="A0A927BTZ1"/>
<evidence type="ECO:0000313" key="10">
    <source>
        <dbReference type="Proteomes" id="UP000621560"/>
    </source>
</evidence>
<dbReference type="RefSeq" id="WP_190919441.1">
    <property type="nucleotide sequence ID" value="NZ_JACXIZ010000027.1"/>
</dbReference>
<feature type="active site" description="O-isoaspartyl threonine intermediate" evidence="4">
    <location>
        <position position="12"/>
    </location>
</feature>
<accession>A0A927BTZ1</accession>
<keyword evidence="10" id="KW-1185">Reference proteome</keyword>
<name>A0A927BTZ1_9BACL</name>
<gene>
    <name evidence="9" type="ORF">IDH44_16310</name>
</gene>
<dbReference type="InterPro" id="IPR037152">
    <property type="entry name" value="L-asparaginase_N_sf"/>
</dbReference>
<dbReference type="GO" id="GO:0004067">
    <property type="term" value="F:asparaginase activity"/>
    <property type="evidence" value="ECO:0007669"/>
    <property type="project" value="UniProtKB-UniRule"/>
</dbReference>
<dbReference type="EC" id="3.5.1.1" evidence="2"/>
<comment type="similarity">
    <text evidence="1">Belongs to the asparaginase 1 family.</text>
</comment>
<dbReference type="PANTHER" id="PTHR11707:SF28">
    <property type="entry name" value="60 KDA LYSOPHOSPHOLIPASE"/>
    <property type="match status" value="1"/>
</dbReference>
<evidence type="ECO:0000256" key="7">
    <source>
        <dbReference type="PROSITE-ProRule" id="PRU10100"/>
    </source>
</evidence>
<evidence type="ECO:0000256" key="3">
    <source>
        <dbReference type="ARBA" id="ARBA00049366"/>
    </source>
</evidence>
<dbReference type="PROSITE" id="PS51732">
    <property type="entry name" value="ASN_GLN_ASE_3"/>
    <property type="match status" value="1"/>
</dbReference>
<feature type="binding site" evidence="5">
    <location>
        <begin position="89"/>
        <end position="90"/>
    </location>
    <ligand>
        <name>substrate</name>
    </ligand>
</feature>
<dbReference type="InterPro" id="IPR027475">
    <property type="entry name" value="Asparaginase/glutaminase_AS2"/>
</dbReference>
<evidence type="ECO:0000256" key="5">
    <source>
        <dbReference type="PIRSR" id="PIRSR001220-2"/>
    </source>
</evidence>
<dbReference type="GO" id="GO:0006520">
    <property type="term" value="P:amino acid metabolic process"/>
    <property type="evidence" value="ECO:0007669"/>
    <property type="project" value="InterPro"/>
</dbReference>
<sequence length="360" mass="39149">MTHILLAVTGGTIGSHTDNGITAVSSGAASGLLERYRVCKGARNVRFDSITPFSMLSENLLPTDWLALRQAIIEAGGLERDGIIVTHGTDTLPFTAAALSYLFHDVSIPIVLVASNSPLHEPRSAGLANFRHAVDFVADSQLPGVYVSFADAAGRACIHLGTRLHESAPFTDEFVSAYGVPLGVMDKRKFRPFRAAANPTFAELRLPRIRHVRIAEQPGFSDAIRFVKPYPGLDYRSVSLDGPHKPHAVLHQLYHSATACMRAGVGSARYALLELLERCRAADIPLFVCPVKSDADSAYETNAQLLEAGAVPLRGITTEAALVKLMLAYGTYSASHDIVRWLTTTPLFFDTMQPRKEERP</sequence>
<dbReference type="SMART" id="SM00870">
    <property type="entry name" value="Asparaginase"/>
    <property type="match status" value="1"/>
</dbReference>
<dbReference type="PRINTS" id="PR00139">
    <property type="entry name" value="ASNGLNASE"/>
</dbReference>
<dbReference type="InterPro" id="IPR020827">
    <property type="entry name" value="Asparaginase/glutaminase_AS1"/>
</dbReference>
<dbReference type="InterPro" id="IPR027474">
    <property type="entry name" value="L-asparaginase_N"/>
</dbReference>
<dbReference type="Pfam" id="PF00710">
    <property type="entry name" value="Asparaginase"/>
    <property type="match status" value="1"/>
</dbReference>
<dbReference type="InterPro" id="IPR036152">
    <property type="entry name" value="Asp/glu_Ase-like_sf"/>
</dbReference>
<dbReference type="SUPFAM" id="SSF53774">
    <property type="entry name" value="Glutaminase/Asparaginase"/>
    <property type="match status" value="1"/>
</dbReference>
<comment type="caution">
    <text evidence="9">The sequence shown here is derived from an EMBL/GenBank/DDBJ whole genome shotgun (WGS) entry which is preliminary data.</text>
</comment>
<comment type="catalytic activity">
    <reaction evidence="3">
        <text>L-asparagine + H2O = L-aspartate + NH4(+)</text>
        <dbReference type="Rhea" id="RHEA:21016"/>
        <dbReference type="ChEBI" id="CHEBI:15377"/>
        <dbReference type="ChEBI" id="CHEBI:28938"/>
        <dbReference type="ChEBI" id="CHEBI:29991"/>
        <dbReference type="ChEBI" id="CHEBI:58048"/>
        <dbReference type="EC" id="3.5.1.1"/>
    </reaction>
</comment>
<dbReference type="Gene3D" id="3.40.50.1170">
    <property type="entry name" value="L-asparaginase, N-terminal domain"/>
    <property type="match status" value="1"/>
</dbReference>